<protein>
    <submittedName>
        <fullName evidence="1">Uncharacterized protein</fullName>
    </submittedName>
</protein>
<evidence type="ECO:0000313" key="2">
    <source>
        <dbReference type="Proteomes" id="UP000199410"/>
    </source>
</evidence>
<dbReference type="Proteomes" id="UP000199410">
    <property type="component" value="Unassembled WGS sequence"/>
</dbReference>
<dbReference type="RefSeq" id="WP_089987017.1">
    <property type="nucleotide sequence ID" value="NZ_FMUG01000011.1"/>
</dbReference>
<proteinExistence type="predicted"/>
<evidence type="ECO:0000313" key="1">
    <source>
        <dbReference type="EMBL" id="SER66189.1"/>
    </source>
</evidence>
<comment type="caution">
    <text evidence="1">The sequence shown here is derived from an EMBL/GenBank/DDBJ whole genome shotgun (WGS) entry which is preliminary data.</text>
</comment>
<gene>
    <name evidence="1" type="ORF">SAMN02787113_04291</name>
</gene>
<organism evidence="1 2">
    <name type="scientific">Lysinibacillus fusiformis</name>
    <dbReference type="NCBI Taxonomy" id="28031"/>
    <lineage>
        <taxon>Bacteria</taxon>
        <taxon>Bacillati</taxon>
        <taxon>Bacillota</taxon>
        <taxon>Bacilli</taxon>
        <taxon>Bacillales</taxon>
        <taxon>Bacillaceae</taxon>
        <taxon>Lysinibacillus</taxon>
    </lineage>
</organism>
<dbReference type="AlphaFoldDB" id="A0A1H9R297"/>
<name>A0A1H9R297_9BACI</name>
<reference evidence="1 2" key="1">
    <citation type="submission" date="2016-10" db="EMBL/GenBank/DDBJ databases">
        <authorList>
            <person name="Varghese N."/>
            <person name="Submissions S."/>
        </authorList>
    </citation>
    <scope>NUCLEOTIDE SEQUENCE [LARGE SCALE GENOMIC DNA]</scope>
    <source>
        <strain evidence="1 2">TC-13</strain>
    </source>
</reference>
<dbReference type="EMBL" id="FOEL01000021">
    <property type="protein sequence ID" value="SER66189.1"/>
    <property type="molecule type" value="Genomic_DNA"/>
</dbReference>
<sequence length="83" mass="9946">MDAKTDAEIRKLVAETDQIYLLNNIITADEMEELLIHNHTAQTIIQVMQIFNVEYDFAYRRLTQYNSNHNMQRLHNMSFLNMR</sequence>
<accession>A0A1H9R297</accession>